<gene>
    <name evidence="2" type="ORF">E2C01_079599</name>
</gene>
<accession>A0A5B7IRU3</accession>
<protein>
    <submittedName>
        <fullName evidence="2">Uncharacterized protein</fullName>
    </submittedName>
</protein>
<feature type="compositionally biased region" description="Basic residues" evidence="1">
    <location>
        <begin position="1"/>
        <end position="14"/>
    </location>
</feature>
<evidence type="ECO:0000313" key="3">
    <source>
        <dbReference type="Proteomes" id="UP000324222"/>
    </source>
</evidence>
<feature type="compositionally biased region" description="Basic and acidic residues" evidence="1">
    <location>
        <begin position="21"/>
        <end position="30"/>
    </location>
</feature>
<dbReference type="EMBL" id="VSRR010066595">
    <property type="protein sequence ID" value="MPC84849.1"/>
    <property type="molecule type" value="Genomic_DNA"/>
</dbReference>
<proteinExistence type="predicted"/>
<feature type="region of interest" description="Disordered" evidence="1">
    <location>
        <begin position="1"/>
        <end position="30"/>
    </location>
</feature>
<sequence>MLRRKRRRRRRRTKMMALRPAVERGRRGRR</sequence>
<reference evidence="2 3" key="1">
    <citation type="submission" date="2019-05" db="EMBL/GenBank/DDBJ databases">
        <title>Another draft genome of Portunus trituberculatus and its Hox gene families provides insights of decapod evolution.</title>
        <authorList>
            <person name="Jeong J.-H."/>
            <person name="Song I."/>
            <person name="Kim S."/>
            <person name="Choi T."/>
            <person name="Kim D."/>
            <person name="Ryu S."/>
            <person name="Kim W."/>
        </authorList>
    </citation>
    <scope>NUCLEOTIDE SEQUENCE [LARGE SCALE GENOMIC DNA]</scope>
    <source>
        <tissue evidence="2">Muscle</tissue>
    </source>
</reference>
<dbReference type="Proteomes" id="UP000324222">
    <property type="component" value="Unassembled WGS sequence"/>
</dbReference>
<keyword evidence="3" id="KW-1185">Reference proteome</keyword>
<comment type="caution">
    <text evidence="2">The sequence shown here is derived from an EMBL/GenBank/DDBJ whole genome shotgun (WGS) entry which is preliminary data.</text>
</comment>
<evidence type="ECO:0000313" key="2">
    <source>
        <dbReference type="EMBL" id="MPC84849.1"/>
    </source>
</evidence>
<name>A0A5B7IRU3_PORTR</name>
<evidence type="ECO:0000256" key="1">
    <source>
        <dbReference type="SAM" id="MobiDB-lite"/>
    </source>
</evidence>
<organism evidence="2 3">
    <name type="scientific">Portunus trituberculatus</name>
    <name type="common">Swimming crab</name>
    <name type="synonym">Neptunus trituberculatus</name>
    <dbReference type="NCBI Taxonomy" id="210409"/>
    <lineage>
        <taxon>Eukaryota</taxon>
        <taxon>Metazoa</taxon>
        <taxon>Ecdysozoa</taxon>
        <taxon>Arthropoda</taxon>
        <taxon>Crustacea</taxon>
        <taxon>Multicrustacea</taxon>
        <taxon>Malacostraca</taxon>
        <taxon>Eumalacostraca</taxon>
        <taxon>Eucarida</taxon>
        <taxon>Decapoda</taxon>
        <taxon>Pleocyemata</taxon>
        <taxon>Brachyura</taxon>
        <taxon>Eubrachyura</taxon>
        <taxon>Portunoidea</taxon>
        <taxon>Portunidae</taxon>
        <taxon>Portuninae</taxon>
        <taxon>Portunus</taxon>
    </lineage>
</organism>
<dbReference type="AlphaFoldDB" id="A0A5B7IRU3"/>